<keyword evidence="3" id="KW-0812">Transmembrane</keyword>
<gene>
    <name evidence="4" type="ORF">NEMVEDRAFT_v1g203655</name>
</gene>
<dbReference type="Proteomes" id="UP000001593">
    <property type="component" value="Unassembled WGS sequence"/>
</dbReference>
<dbReference type="InParanoid" id="A7RXM1"/>
<feature type="compositionally biased region" description="Polar residues" evidence="2">
    <location>
        <begin position="1306"/>
        <end position="1323"/>
    </location>
</feature>
<feature type="region of interest" description="Disordered" evidence="2">
    <location>
        <begin position="1"/>
        <end position="47"/>
    </location>
</feature>
<keyword evidence="3" id="KW-0472">Membrane</keyword>
<feature type="compositionally biased region" description="Low complexity" evidence="2">
    <location>
        <begin position="901"/>
        <end position="912"/>
    </location>
</feature>
<reference evidence="4 5" key="1">
    <citation type="journal article" date="2007" name="Science">
        <title>Sea anemone genome reveals ancestral eumetazoan gene repertoire and genomic organization.</title>
        <authorList>
            <person name="Putnam N.H."/>
            <person name="Srivastava M."/>
            <person name="Hellsten U."/>
            <person name="Dirks B."/>
            <person name="Chapman J."/>
            <person name="Salamov A."/>
            <person name="Terry A."/>
            <person name="Shapiro H."/>
            <person name="Lindquist E."/>
            <person name="Kapitonov V.V."/>
            <person name="Jurka J."/>
            <person name="Genikhovich G."/>
            <person name="Grigoriev I.V."/>
            <person name="Lucas S.M."/>
            <person name="Steele R.E."/>
            <person name="Finnerty J.R."/>
            <person name="Technau U."/>
            <person name="Martindale M.Q."/>
            <person name="Rokhsar D.S."/>
        </authorList>
    </citation>
    <scope>NUCLEOTIDE SEQUENCE [LARGE SCALE GENOMIC DNA]</scope>
    <source>
        <strain evidence="5">CH2 X CH6</strain>
    </source>
</reference>
<feature type="region of interest" description="Disordered" evidence="2">
    <location>
        <begin position="784"/>
        <end position="805"/>
    </location>
</feature>
<feature type="region of interest" description="Disordered" evidence="2">
    <location>
        <begin position="135"/>
        <end position="155"/>
    </location>
</feature>
<proteinExistence type="predicted"/>
<feature type="coiled-coil region" evidence="1">
    <location>
        <begin position="1003"/>
        <end position="1037"/>
    </location>
</feature>
<evidence type="ECO:0000256" key="3">
    <source>
        <dbReference type="SAM" id="Phobius"/>
    </source>
</evidence>
<feature type="compositionally biased region" description="Acidic residues" evidence="2">
    <location>
        <begin position="1262"/>
        <end position="1275"/>
    </location>
</feature>
<feature type="region of interest" description="Disordered" evidence="2">
    <location>
        <begin position="539"/>
        <end position="567"/>
    </location>
</feature>
<keyword evidence="3" id="KW-1133">Transmembrane helix</keyword>
<feature type="compositionally biased region" description="Basic and acidic residues" evidence="2">
    <location>
        <begin position="784"/>
        <end position="798"/>
    </location>
</feature>
<feature type="compositionally biased region" description="Low complexity" evidence="2">
    <location>
        <begin position="1178"/>
        <end position="1187"/>
    </location>
</feature>
<feature type="region of interest" description="Disordered" evidence="2">
    <location>
        <begin position="938"/>
        <end position="980"/>
    </location>
</feature>
<name>A7RXM1_NEMVE</name>
<feature type="region of interest" description="Disordered" evidence="2">
    <location>
        <begin position="1140"/>
        <end position="1187"/>
    </location>
</feature>
<feature type="region of interest" description="Disordered" evidence="2">
    <location>
        <begin position="1239"/>
        <end position="1334"/>
    </location>
</feature>
<feature type="compositionally biased region" description="Polar residues" evidence="2">
    <location>
        <begin position="1150"/>
        <end position="1163"/>
    </location>
</feature>
<feature type="compositionally biased region" description="Polar residues" evidence="2">
    <location>
        <begin position="140"/>
        <end position="155"/>
    </location>
</feature>
<evidence type="ECO:0000256" key="1">
    <source>
        <dbReference type="SAM" id="Coils"/>
    </source>
</evidence>
<feature type="transmembrane region" description="Helical" evidence="3">
    <location>
        <begin position="707"/>
        <end position="727"/>
    </location>
</feature>
<evidence type="ECO:0000313" key="5">
    <source>
        <dbReference type="Proteomes" id="UP000001593"/>
    </source>
</evidence>
<evidence type="ECO:0000313" key="4">
    <source>
        <dbReference type="EMBL" id="EDO43799.1"/>
    </source>
</evidence>
<dbReference type="HOGENOM" id="CLU_258867_0_0_1"/>
<evidence type="ECO:0000256" key="2">
    <source>
        <dbReference type="SAM" id="MobiDB-lite"/>
    </source>
</evidence>
<feature type="region of interest" description="Disordered" evidence="2">
    <location>
        <begin position="415"/>
        <end position="440"/>
    </location>
</feature>
<keyword evidence="1" id="KW-0175">Coiled coil</keyword>
<dbReference type="EMBL" id="DS469550">
    <property type="protein sequence ID" value="EDO43799.1"/>
    <property type="molecule type" value="Genomic_DNA"/>
</dbReference>
<feature type="transmembrane region" description="Helical" evidence="3">
    <location>
        <begin position="734"/>
        <end position="754"/>
    </location>
</feature>
<protein>
    <submittedName>
        <fullName evidence="4">Uncharacterized protein</fullName>
    </submittedName>
</protein>
<keyword evidence="5" id="KW-1185">Reference proteome</keyword>
<feature type="compositionally biased region" description="Basic and acidic residues" evidence="2">
    <location>
        <begin position="555"/>
        <end position="567"/>
    </location>
</feature>
<accession>A7RXM1</accession>
<feature type="compositionally biased region" description="Basic and acidic residues" evidence="2">
    <location>
        <begin position="957"/>
        <end position="966"/>
    </location>
</feature>
<feature type="region of interest" description="Disordered" evidence="2">
    <location>
        <begin position="892"/>
        <end position="917"/>
    </location>
</feature>
<feature type="compositionally biased region" description="Basic and acidic residues" evidence="2">
    <location>
        <begin position="1140"/>
        <end position="1149"/>
    </location>
</feature>
<organism evidence="4 5">
    <name type="scientific">Nematostella vectensis</name>
    <name type="common">Starlet sea anemone</name>
    <dbReference type="NCBI Taxonomy" id="45351"/>
    <lineage>
        <taxon>Eukaryota</taxon>
        <taxon>Metazoa</taxon>
        <taxon>Cnidaria</taxon>
        <taxon>Anthozoa</taxon>
        <taxon>Hexacorallia</taxon>
        <taxon>Actiniaria</taxon>
        <taxon>Edwardsiidae</taxon>
        <taxon>Nematostella</taxon>
    </lineage>
</organism>
<sequence>MKDTTSANSNKQSNEITTKAGGMNQTPTLSSILKTQSSPLEDTKNSALGSLRASSVFSGSETVPNGHAEQQGHHNAIEVIDKSFHDQPNDMGTIRVVSTRANETNGIVGGQIVQPGNTATKVEDQVKGVEALKIPHDSPPQESANQISQQAFSSTRPTSGIKLYQVLKLTRQDLRKLISGNQQSSIQSMHADQPDHPKTENVLGRQVTFTISGPFLDKTEKGDVKEPALSNVYNDNPVQQSKTHDSGPNTALTPVINSTKSEPIPFQTQVIVKQPFGQPPIKLDDSILVGARPRPESVNPVHSLDMVQNDQPMQGFRERMRRPNARPLQISTNEPGGIDGSTVISVLDGPGQRLDCKTVPNGDAMTLLNCGQKGYANNPNPLNIPQSDLAQPPLDERQASDQSMLQSIMGAPDITMNEEPQTRHGRPTAPMPYGTVTNPVSVNRMNEDIKKYLDKEMSDEKKMIQDLLIGSGTPKATLGGERESSDPIVPFGFQYYPGPEEQSMFNMERENPMFGPVLRARPPLFSGNPRMKPHNMFVGHQPSGSPPAVGAKKAVSKDSKPSSSPDKRLFSRSLSWRPFHPLVPIFGINLPSWNFRNAYARSGPWRVSGWKPFGMRSTMWRPRLWLPPFISTPIISPPIPVRLAEQNTKACKKDKSDKKCKSRDERAMGEWEWLGRVLCSCPCCIECVDCVESRESLSFVYNALKMLTRHCMGTYIIAILVVGWTEWSHDVSEAVTVFAMITLVWITVLMAMHYSHANPSGHKALHLNTKKSFLEDAMKEMEYGDKGGKGTHGKEAGTNHKTNSIDTNHTITQTAQKLTRPNKEQKTISTVTKIFPSTLPDKKPAKKLSQSPLAVESNKTFDRKINKEIRGEVREIVSIAKKINVKALTDATPGMDKKSETSTGSTGKGSLSYQGDLNPETVNVLQKFVENMLHDEAEKRKNSANAETIGVDGNKTQSDRNLENKSLRAPISSYTKSAATQGGEKYQITPVYRLKAQNNSSAGKVSDENQKEKQQELENLQQQAQKLLLQREKEEEIALKNAANINGAESKASVEGAPSANPFKDIKGLGNGKLKELPRGFLEQFVNMLKDKKPVVQVPKRVTEARKAYETARKLVKAAQAREQLYKAEQDFFEKVKEMMSKTEVKEPGQKNQNADETASKTINDGGDKTSEAASAKSLGSSLPLSTLTSANDLFSGKATNANDPSMKKFDEAAHMEEKVAQQQDQMYEALIHNALRKSFRSDEDDDENEEPGIIRGGHDTPEEEDYGDFQDKDEEAEKKSLLGNGEHDGKNDDTTITLRSHIAKKQNTAIKKPESVQNSFTAENIDKLPSFIS</sequence>
<feature type="compositionally biased region" description="Basic and acidic residues" evidence="2">
    <location>
        <begin position="1276"/>
        <end position="1294"/>
    </location>
</feature>